<dbReference type="PANTHER" id="PTHR22602:SF0">
    <property type="entry name" value="TRANSFERASE CAF17, MITOCHONDRIAL-RELATED"/>
    <property type="match status" value="1"/>
</dbReference>
<accession>A0A4Z0BPY6</accession>
<evidence type="ECO:0000313" key="2">
    <source>
        <dbReference type="EMBL" id="TFZ00901.1"/>
    </source>
</evidence>
<evidence type="ECO:0000259" key="1">
    <source>
        <dbReference type="Pfam" id="PF01571"/>
    </source>
</evidence>
<dbReference type="Gene3D" id="3.30.70.1400">
    <property type="entry name" value="Aminomethyltransferase beta-barrel domains"/>
    <property type="match status" value="1"/>
</dbReference>
<evidence type="ECO:0000313" key="3">
    <source>
        <dbReference type="Proteomes" id="UP000298180"/>
    </source>
</evidence>
<dbReference type="OrthoDB" id="9796287at2"/>
<dbReference type="Gene3D" id="3.30.70.1630">
    <property type="match status" value="1"/>
</dbReference>
<dbReference type="InterPro" id="IPR029043">
    <property type="entry name" value="GcvT/YgfZ_C"/>
</dbReference>
<protein>
    <submittedName>
        <fullName evidence="2">Folate-binding protein</fullName>
    </submittedName>
</protein>
<dbReference type="SUPFAM" id="SSF103025">
    <property type="entry name" value="Folate-binding domain"/>
    <property type="match status" value="1"/>
</dbReference>
<dbReference type="EMBL" id="SMLM01000003">
    <property type="protein sequence ID" value="TFZ00901.1"/>
    <property type="molecule type" value="Genomic_DNA"/>
</dbReference>
<dbReference type="PANTHER" id="PTHR22602">
    <property type="entry name" value="TRANSFERASE CAF17, MITOCHONDRIAL-RELATED"/>
    <property type="match status" value="1"/>
</dbReference>
<dbReference type="InterPro" id="IPR017703">
    <property type="entry name" value="YgfZ/GCV_T_CS"/>
</dbReference>
<keyword evidence="3" id="KW-1185">Reference proteome</keyword>
<name>A0A4Z0BPY6_9BURK</name>
<dbReference type="InterPro" id="IPR006222">
    <property type="entry name" value="GCVT_N"/>
</dbReference>
<dbReference type="GO" id="GO:0016226">
    <property type="term" value="P:iron-sulfur cluster assembly"/>
    <property type="evidence" value="ECO:0007669"/>
    <property type="project" value="TreeGrafter"/>
</dbReference>
<gene>
    <name evidence="2" type="ORF">EZ313_20935</name>
</gene>
<dbReference type="SUPFAM" id="SSF101790">
    <property type="entry name" value="Aminomethyltransferase beta-barrel domain"/>
    <property type="match status" value="1"/>
</dbReference>
<dbReference type="RefSeq" id="WP_135265239.1">
    <property type="nucleotide sequence ID" value="NZ_SMLM01000003.1"/>
</dbReference>
<dbReference type="Proteomes" id="UP000298180">
    <property type="component" value="Unassembled WGS sequence"/>
</dbReference>
<reference evidence="2 3" key="1">
    <citation type="submission" date="2019-03" db="EMBL/GenBank/DDBJ databases">
        <title>Ramlibacter henchirensis DSM 14656, whole genome shotgun sequence.</title>
        <authorList>
            <person name="Zhang X."/>
            <person name="Feng G."/>
            <person name="Zhu H."/>
        </authorList>
    </citation>
    <scope>NUCLEOTIDE SEQUENCE [LARGE SCALE GENOMIC DNA]</scope>
    <source>
        <strain evidence="2 3">DSM 14656</strain>
    </source>
</reference>
<proteinExistence type="predicted"/>
<comment type="caution">
    <text evidence="2">The sequence shown here is derived from an EMBL/GenBank/DDBJ whole genome shotgun (WGS) entry which is preliminary data.</text>
</comment>
<sequence>MVHPLEGRCALSHLGVIRAQGEDAARFLHNQLTQDFALLPPGQARLAAFCSAKGRMLASFVGVPSGPEQILLVTSRDLLAPTLKRLSMFVLRSKAKLSDASADFSLFGLAGDAAVEALQGPGEPWTVRQSGAAQVVSLYPADGQPRALWIAPAGEPAPPGADLPFETWQWGEVRSGIATITAPVTEAFVPQMLNYESVGGVNFKKGCYPGQEIVARSQFRGTLKRRGYVVHGPAPMQAGQEVFHESDPSQPVGTVAEAAPAPQGGWDAIVSMQTTAAEGGRLNVGSPDGPILDRLPLPYPLLADV</sequence>
<dbReference type="PIRSF" id="PIRSF006487">
    <property type="entry name" value="GcvT"/>
    <property type="match status" value="1"/>
</dbReference>
<dbReference type="NCBIfam" id="TIGR03317">
    <property type="entry name" value="ygfZ_signature"/>
    <property type="match status" value="1"/>
</dbReference>
<dbReference type="Pfam" id="PF01571">
    <property type="entry name" value="GCV_T"/>
    <property type="match status" value="1"/>
</dbReference>
<feature type="domain" description="GCVT N-terminal" evidence="1">
    <location>
        <begin position="11"/>
        <end position="119"/>
    </location>
</feature>
<dbReference type="AlphaFoldDB" id="A0A4Z0BPY6"/>
<organism evidence="2 3">
    <name type="scientific">Ramlibacter henchirensis</name>
    <dbReference type="NCBI Taxonomy" id="204072"/>
    <lineage>
        <taxon>Bacteria</taxon>
        <taxon>Pseudomonadati</taxon>
        <taxon>Pseudomonadota</taxon>
        <taxon>Betaproteobacteria</taxon>
        <taxon>Burkholderiales</taxon>
        <taxon>Comamonadaceae</taxon>
        <taxon>Ramlibacter</taxon>
    </lineage>
</organism>
<dbReference type="InterPro" id="IPR045179">
    <property type="entry name" value="YgfZ/GcvT"/>
</dbReference>
<dbReference type="Gene3D" id="2.40.30.160">
    <property type="match status" value="1"/>
</dbReference>